<feature type="compositionally biased region" description="Low complexity" evidence="1">
    <location>
        <begin position="35"/>
        <end position="44"/>
    </location>
</feature>
<organism evidence="4 5">
    <name type="scientific">Aliiglaciecola litoralis</name>
    <dbReference type="NCBI Taxonomy" id="582857"/>
    <lineage>
        <taxon>Bacteria</taxon>
        <taxon>Pseudomonadati</taxon>
        <taxon>Pseudomonadota</taxon>
        <taxon>Gammaproteobacteria</taxon>
        <taxon>Alteromonadales</taxon>
        <taxon>Alteromonadaceae</taxon>
        <taxon>Aliiglaciecola</taxon>
    </lineage>
</organism>
<name>A0ABN1LDB5_9ALTE</name>
<evidence type="ECO:0000256" key="2">
    <source>
        <dbReference type="SAM" id="SignalP"/>
    </source>
</evidence>
<feature type="chain" id="PRO_5047513578" description="PepSY domain-containing protein" evidence="2">
    <location>
        <begin position="26"/>
        <end position="90"/>
    </location>
</feature>
<dbReference type="Gene3D" id="3.10.450.40">
    <property type="match status" value="1"/>
</dbReference>
<keyword evidence="2" id="KW-0732">Signal</keyword>
<proteinExistence type="predicted"/>
<dbReference type="RefSeq" id="WP_425542534.1">
    <property type="nucleotide sequence ID" value="NZ_BAAAFD010000001.1"/>
</dbReference>
<dbReference type="InterPro" id="IPR025711">
    <property type="entry name" value="PepSY"/>
</dbReference>
<dbReference type="EMBL" id="BAAAFD010000001">
    <property type="protein sequence ID" value="GAA0852900.1"/>
    <property type="molecule type" value="Genomic_DNA"/>
</dbReference>
<accession>A0ABN1LDB5</accession>
<gene>
    <name evidence="4" type="ORF">GCM10009114_04240</name>
</gene>
<feature type="domain" description="PepSY" evidence="3">
    <location>
        <begin position="32"/>
        <end position="85"/>
    </location>
</feature>
<dbReference type="Proteomes" id="UP001500359">
    <property type="component" value="Unassembled WGS sequence"/>
</dbReference>
<feature type="region of interest" description="Disordered" evidence="1">
    <location>
        <begin position="27"/>
        <end position="46"/>
    </location>
</feature>
<keyword evidence="5" id="KW-1185">Reference proteome</keyword>
<evidence type="ECO:0000259" key="3">
    <source>
        <dbReference type="Pfam" id="PF03413"/>
    </source>
</evidence>
<evidence type="ECO:0000256" key="1">
    <source>
        <dbReference type="SAM" id="MobiDB-lite"/>
    </source>
</evidence>
<dbReference type="Pfam" id="PF03413">
    <property type="entry name" value="PepSY"/>
    <property type="match status" value="1"/>
</dbReference>
<sequence length="90" mass="10015">MIKQSFRGLTILMLTFALLSGQASAQDTRPTISPAQAAQNAQKQVNGRVLRVDQSKNTYRVKVLQKTGRVVTVDVDKRSGRVTKQRSKDK</sequence>
<protein>
    <recommendedName>
        <fullName evidence="3">PepSY domain-containing protein</fullName>
    </recommendedName>
</protein>
<reference evidence="4 5" key="1">
    <citation type="journal article" date="2019" name="Int. J. Syst. Evol. Microbiol.">
        <title>The Global Catalogue of Microorganisms (GCM) 10K type strain sequencing project: providing services to taxonomists for standard genome sequencing and annotation.</title>
        <authorList>
            <consortium name="The Broad Institute Genomics Platform"/>
            <consortium name="The Broad Institute Genome Sequencing Center for Infectious Disease"/>
            <person name="Wu L."/>
            <person name="Ma J."/>
        </authorList>
    </citation>
    <scope>NUCLEOTIDE SEQUENCE [LARGE SCALE GENOMIC DNA]</scope>
    <source>
        <strain evidence="4 5">JCM 15896</strain>
    </source>
</reference>
<evidence type="ECO:0000313" key="5">
    <source>
        <dbReference type="Proteomes" id="UP001500359"/>
    </source>
</evidence>
<feature type="signal peptide" evidence="2">
    <location>
        <begin position="1"/>
        <end position="25"/>
    </location>
</feature>
<comment type="caution">
    <text evidence="4">The sequence shown here is derived from an EMBL/GenBank/DDBJ whole genome shotgun (WGS) entry which is preliminary data.</text>
</comment>
<evidence type="ECO:0000313" key="4">
    <source>
        <dbReference type="EMBL" id="GAA0852900.1"/>
    </source>
</evidence>